<dbReference type="FunFam" id="2.30.38.10:FF:000001">
    <property type="entry name" value="Non-ribosomal peptide synthetase PvdI"/>
    <property type="match status" value="1"/>
</dbReference>
<dbReference type="InterPro" id="IPR000873">
    <property type="entry name" value="AMP-dep_synth/lig_dom"/>
</dbReference>
<dbReference type="InterPro" id="IPR020806">
    <property type="entry name" value="PKS_PP-bd"/>
</dbReference>
<dbReference type="Pfam" id="PF13193">
    <property type="entry name" value="AMP-binding_C"/>
    <property type="match status" value="1"/>
</dbReference>
<dbReference type="Gene3D" id="3.40.50.980">
    <property type="match status" value="2"/>
</dbReference>
<dbReference type="GO" id="GO:0031177">
    <property type="term" value="F:phosphopantetheine binding"/>
    <property type="evidence" value="ECO:0007669"/>
    <property type="project" value="InterPro"/>
</dbReference>
<dbReference type="GO" id="GO:0005829">
    <property type="term" value="C:cytosol"/>
    <property type="evidence" value="ECO:0007669"/>
    <property type="project" value="TreeGrafter"/>
</dbReference>
<dbReference type="SUPFAM" id="SSF52777">
    <property type="entry name" value="CoA-dependent acyltransferases"/>
    <property type="match status" value="2"/>
</dbReference>
<dbReference type="EMBL" id="JACCCO010000001">
    <property type="protein sequence ID" value="NYF38625.1"/>
    <property type="molecule type" value="Genomic_DNA"/>
</dbReference>
<dbReference type="InterPro" id="IPR029058">
    <property type="entry name" value="AB_hydrolase_fold"/>
</dbReference>
<dbReference type="Gene3D" id="3.30.559.10">
    <property type="entry name" value="Chloramphenicol acetyltransferase-like domain"/>
    <property type="match status" value="1"/>
</dbReference>
<dbReference type="GO" id="GO:0008610">
    <property type="term" value="P:lipid biosynthetic process"/>
    <property type="evidence" value="ECO:0007669"/>
    <property type="project" value="UniProtKB-ARBA"/>
</dbReference>
<feature type="compositionally biased region" description="Low complexity" evidence="4">
    <location>
        <begin position="570"/>
        <end position="586"/>
    </location>
</feature>
<comment type="cofactor">
    <cofactor evidence="1">
        <name>pantetheine 4'-phosphate</name>
        <dbReference type="ChEBI" id="CHEBI:47942"/>
    </cofactor>
</comment>
<dbReference type="GO" id="GO:0047527">
    <property type="term" value="F:2,3-dihydroxybenzoate-serine ligase activity"/>
    <property type="evidence" value="ECO:0007669"/>
    <property type="project" value="TreeGrafter"/>
</dbReference>
<dbReference type="GO" id="GO:0072330">
    <property type="term" value="P:monocarboxylic acid biosynthetic process"/>
    <property type="evidence" value="ECO:0007669"/>
    <property type="project" value="UniProtKB-ARBA"/>
</dbReference>
<dbReference type="InterPro" id="IPR001242">
    <property type="entry name" value="Condensation_dom"/>
</dbReference>
<evidence type="ECO:0000256" key="4">
    <source>
        <dbReference type="SAM" id="MobiDB-lite"/>
    </source>
</evidence>
<evidence type="ECO:0000256" key="3">
    <source>
        <dbReference type="ARBA" id="ARBA00022553"/>
    </source>
</evidence>
<dbReference type="InterPro" id="IPR023213">
    <property type="entry name" value="CAT-like_dom_sf"/>
</dbReference>
<dbReference type="PANTHER" id="PTHR45527">
    <property type="entry name" value="NONRIBOSOMAL PEPTIDE SYNTHETASE"/>
    <property type="match status" value="1"/>
</dbReference>
<sequence>MIEDAYPLAALQAGMLYHSELDTGGSTYHDLMTITVRGGLDAAALERALAEAAARHPVLRTSFDLTGFSEPLQLVHDAAVIPLEVTDLRGDGARERLAEWREAEKRTGFDWTSPPLMRAHAHVLGDGEFAFSLSFHHAILDGWSVAALVTEILRRYTAGPEERAGGLAPPRAAFRDLVAAERAAVASERAREFWRERVADAPDCRLPRLPGFPSGGPRAAEVLAVPVPAPAVAALERDARELRVPPRTILLTACLLALGLVTGEREVMTGVLGHGRPESEGGGEVLGLFLNTLPLRVRLDAADRAELVRRVFDAEVAAVPYRHYPLFEIQRLAGRSPLLDTLFDFRDFHVYGGLPEDGPAVTGQEFFEQTDVPCTVAFVRVPGGGLTLTVSYDGAQFPRGQMEALAAHVLEAVTGTPQVGEADVAAITRWNATGRDHAGGTLHGLVLARAAAAPDAPAVGFAGEWITYRELARRAARVAAALRGAGARAGEPVGVHLERSLDLPAALLGVLAAGGAYLPMEPGHPAGRLRDMLADAGASVVLTSAALAGQAPPAARTVTLPDGWDGEPLPADAATPAADGPGNATGSGPSTAKNATGPGAPTVRDASGSGPSTGKNATGPGSSTTKEAAGSEPFTGEDVPEDSLAYVIFTSGSTGRPKGVGVSHRAIVNRLRWMQETYRLTPADRVLHKTPTSFDVSVWELFWPLITGAGLVVAEPGGHYDPGLIAELIAGEGITTAHFVPSMLEAFLDLPEDLLRDLPEDRGPSEDRDPPEDLSRDLPGRAAGGLRRVVCSGEALPADLVRRFADRLPGVELHNLYGPTEAAVDVSWHRCDPAEPVVPIGRPVDNTRLEVLDERMARVPVGTPGQLFIGGVQLARGYLGRPALTAERFLPDPYGPPGSRLYATGDRARWRPDGELDYLGRLDDQLKIRGMRVEPGEIEAVLLDQPEVRAAAVVADGDRLVGYVVTGGAPVEWRSRLRNRLPEHMIPSAWVTLDALPLTANGKLDRAALPAPERPEPDRHRVPPRDPVEGRLAAVWEDVLGVTAVGVFDDFFDLGGHSLLALRLATRIRREFGRELPVAAVLASPTVAGLAEVLRGPEDLAAGQRIVTLNAGGDRPPIFLVHALGGQVFRYLPLARRLGPDQPVYAIAASGLASGEDPHPTMAEMVDDYVARLRELRPAGPYVLGGFCIGGNIALETARRLRALGEEVPLVVLFYSDADEPVITSSLEDDASLMTHALAGGPLETDAAEFAGLGPEEMLLAVIEAAGRERRLAPDTADVEQARRYLRVFRANAHAVGRYRHDPYDGDVALFAPVGDRPDLGWRSVVKGTLAIEPIPGERVVVLFEPLVAEAAAKVRSWIDDGVTGG</sequence>
<dbReference type="CDD" id="cd17646">
    <property type="entry name" value="A_NRPS_AB3403-like"/>
    <property type="match status" value="1"/>
</dbReference>
<dbReference type="GO" id="GO:0043041">
    <property type="term" value="P:amino acid activation for nonribosomal peptide biosynthetic process"/>
    <property type="evidence" value="ECO:0007669"/>
    <property type="project" value="TreeGrafter"/>
</dbReference>
<keyword evidence="7" id="KW-1185">Reference proteome</keyword>
<dbReference type="FunFam" id="3.40.50.980:FF:000002">
    <property type="entry name" value="Enterobactin synthetase component F"/>
    <property type="match status" value="1"/>
</dbReference>
<dbReference type="InterPro" id="IPR006162">
    <property type="entry name" value="Ppantetheine_attach_site"/>
</dbReference>
<protein>
    <submittedName>
        <fullName evidence="6">Non-ribosomal peptide synthetase component F/thioesterase domain-containing protein</fullName>
    </submittedName>
</protein>
<feature type="compositionally biased region" description="Polar residues" evidence="4">
    <location>
        <begin position="609"/>
        <end position="626"/>
    </location>
</feature>
<dbReference type="InterPro" id="IPR009081">
    <property type="entry name" value="PP-bd_ACP"/>
</dbReference>
<dbReference type="InterPro" id="IPR025110">
    <property type="entry name" value="AMP-bd_C"/>
</dbReference>
<dbReference type="Gene3D" id="3.30.300.30">
    <property type="match status" value="1"/>
</dbReference>
<dbReference type="Gene3D" id="3.40.50.12780">
    <property type="entry name" value="N-terminal domain of ligase-like"/>
    <property type="match status" value="1"/>
</dbReference>
<evidence type="ECO:0000256" key="1">
    <source>
        <dbReference type="ARBA" id="ARBA00001957"/>
    </source>
</evidence>
<reference evidence="6 7" key="1">
    <citation type="submission" date="2020-07" db="EMBL/GenBank/DDBJ databases">
        <title>Sequencing the genomes of 1000 actinobacteria strains.</title>
        <authorList>
            <person name="Klenk H.-P."/>
        </authorList>
    </citation>
    <scope>NUCLEOTIDE SEQUENCE [LARGE SCALE GENOMIC DNA]</scope>
    <source>
        <strain evidence="6 7">DSM 45763</strain>
    </source>
</reference>
<evidence type="ECO:0000313" key="6">
    <source>
        <dbReference type="EMBL" id="NYF38625.1"/>
    </source>
</evidence>
<dbReference type="PANTHER" id="PTHR45527:SF1">
    <property type="entry name" value="FATTY ACID SYNTHASE"/>
    <property type="match status" value="1"/>
</dbReference>
<comment type="caution">
    <text evidence="6">The sequence shown here is derived from an EMBL/GenBank/DDBJ whole genome shotgun (WGS) entry which is preliminary data.</text>
</comment>
<feature type="region of interest" description="Disordered" evidence="4">
    <location>
        <begin position="551"/>
        <end position="638"/>
    </location>
</feature>
<evidence type="ECO:0000256" key="2">
    <source>
        <dbReference type="ARBA" id="ARBA00022450"/>
    </source>
</evidence>
<dbReference type="InterPro" id="IPR042099">
    <property type="entry name" value="ANL_N_sf"/>
</dbReference>
<dbReference type="RefSeq" id="WP_179818332.1">
    <property type="nucleotide sequence ID" value="NZ_JACCCO010000001.1"/>
</dbReference>
<feature type="region of interest" description="Disordered" evidence="4">
    <location>
        <begin position="757"/>
        <end position="780"/>
    </location>
</feature>
<evidence type="ECO:0000259" key="5">
    <source>
        <dbReference type="PROSITE" id="PS50075"/>
    </source>
</evidence>
<name>A0A852UYF0_9ACTN</name>
<gene>
    <name evidence="6" type="ORF">HDA43_000784</name>
</gene>
<dbReference type="FunFam" id="1.10.1200.10:FF:000016">
    <property type="entry name" value="Non-ribosomal peptide synthase"/>
    <property type="match status" value="1"/>
</dbReference>
<dbReference type="SUPFAM" id="SSF56801">
    <property type="entry name" value="Acetyl-CoA synthetase-like"/>
    <property type="match status" value="1"/>
</dbReference>
<dbReference type="Pfam" id="PF00668">
    <property type="entry name" value="Condensation"/>
    <property type="match status" value="1"/>
</dbReference>
<dbReference type="PROSITE" id="PS50075">
    <property type="entry name" value="CARRIER"/>
    <property type="match status" value="1"/>
</dbReference>
<organism evidence="6 7">
    <name type="scientific">Streptosporangium sandarakinum</name>
    <dbReference type="NCBI Taxonomy" id="1260955"/>
    <lineage>
        <taxon>Bacteria</taxon>
        <taxon>Bacillati</taxon>
        <taxon>Actinomycetota</taxon>
        <taxon>Actinomycetes</taxon>
        <taxon>Streptosporangiales</taxon>
        <taxon>Streptosporangiaceae</taxon>
        <taxon>Streptosporangium</taxon>
    </lineage>
</organism>
<dbReference type="Pfam" id="PF00550">
    <property type="entry name" value="PP-binding"/>
    <property type="match status" value="1"/>
</dbReference>
<feature type="compositionally biased region" description="Basic and acidic residues" evidence="4">
    <location>
        <begin position="757"/>
        <end position="779"/>
    </location>
</feature>
<dbReference type="Pfam" id="PF00975">
    <property type="entry name" value="Thioesterase"/>
    <property type="match status" value="1"/>
</dbReference>
<feature type="domain" description="Carrier" evidence="5">
    <location>
        <begin position="1023"/>
        <end position="1098"/>
    </location>
</feature>
<proteinExistence type="predicted"/>
<evidence type="ECO:0000313" key="7">
    <source>
        <dbReference type="Proteomes" id="UP000576393"/>
    </source>
</evidence>
<dbReference type="Gene3D" id="1.10.1200.10">
    <property type="entry name" value="ACP-like"/>
    <property type="match status" value="1"/>
</dbReference>
<dbReference type="SUPFAM" id="SSF53474">
    <property type="entry name" value="alpha/beta-Hydrolases"/>
    <property type="match status" value="1"/>
</dbReference>
<keyword evidence="2" id="KW-0596">Phosphopantetheine</keyword>
<keyword evidence="3" id="KW-0597">Phosphoprotein</keyword>
<dbReference type="GO" id="GO:0009239">
    <property type="term" value="P:enterobactin biosynthetic process"/>
    <property type="evidence" value="ECO:0007669"/>
    <property type="project" value="TreeGrafter"/>
</dbReference>
<dbReference type="SMART" id="SM00823">
    <property type="entry name" value="PKS_PP"/>
    <property type="match status" value="1"/>
</dbReference>
<dbReference type="InterPro" id="IPR001031">
    <property type="entry name" value="Thioesterase"/>
</dbReference>
<accession>A0A852UYF0</accession>
<dbReference type="PROSITE" id="PS00455">
    <property type="entry name" value="AMP_BINDING"/>
    <property type="match status" value="1"/>
</dbReference>
<dbReference type="GO" id="GO:0009366">
    <property type="term" value="C:enterobactin synthetase complex"/>
    <property type="evidence" value="ECO:0007669"/>
    <property type="project" value="TreeGrafter"/>
</dbReference>
<dbReference type="InterPro" id="IPR020845">
    <property type="entry name" value="AMP-binding_CS"/>
</dbReference>
<dbReference type="Gene3D" id="3.40.50.1820">
    <property type="entry name" value="alpha/beta hydrolase"/>
    <property type="match status" value="1"/>
</dbReference>
<dbReference type="SUPFAM" id="SSF47336">
    <property type="entry name" value="ACP-like"/>
    <property type="match status" value="1"/>
</dbReference>
<dbReference type="InterPro" id="IPR045851">
    <property type="entry name" value="AMP-bd_C_sf"/>
</dbReference>
<dbReference type="InterPro" id="IPR036736">
    <property type="entry name" value="ACP-like_sf"/>
</dbReference>
<dbReference type="PROSITE" id="PS00012">
    <property type="entry name" value="PHOSPHOPANTETHEINE"/>
    <property type="match status" value="1"/>
</dbReference>
<dbReference type="Gene3D" id="3.30.559.30">
    <property type="entry name" value="Nonribosomal peptide synthetase, condensation domain"/>
    <property type="match status" value="1"/>
</dbReference>
<dbReference type="Pfam" id="PF00501">
    <property type="entry name" value="AMP-binding"/>
    <property type="match status" value="1"/>
</dbReference>
<dbReference type="Proteomes" id="UP000576393">
    <property type="component" value="Unassembled WGS sequence"/>
</dbReference>